<comment type="caution">
    <text evidence="1">The sequence shown here is derived from an EMBL/GenBank/DDBJ whole genome shotgun (WGS) entry which is preliminary data.</text>
</comment>
<name>A0A538U3P0_UNCEI</name>
<dbReference type="SUPFAM" id="SSF54001">
    <property type="entry name" value="Cysteine proteinases"/>
    <property type="match status" value="1"/>
</dbReference>
<proteinExistence type="predicted"/>
<protein>
    <recommendedName>
        <fullName evidence="3">Transglutaminase-like domain-containing protein</fullName>
    </recommendedName>
</protein>
<dbReference type="InterPro" id="IPR038765">
    <property type="entry name" value="Papain-like_cys_pep_sf"/>
</dbReference>
<accession>A0A538U3P0</accession>
<gene>
    <name evidence="1" type="ORF">E6K80_08315</name>
</gene>
<evidence type="ECO:0000313" key="1">
    <source>
        <dbReference type="EMBL" id="TMQ70507.1"/>
    </source>
</evidence>
<evidence type="ECO:0000313" key="2">
    <source>
        <dbReference type="Proteomes" id="UP000319836"/>
    </source>
</evidence>
<reference evidence="1 2" key="1">
    <citation type="journal article" date="2019" name="Nat. Microbiol.">
        <title>Mediterranean grassland soil C-N compound turnover is dependent on rainfall and depth, and is mediated by genomically divergent microorganisms.</title>
        <authorList>
            <person name="Diamond S."/>
            <person name="Andeer P.F."/>
            <person name="Li Z."/>
            <person name="Crits-Christoph A."/>
            <person name="Burstein D."/>
            <person name="Anantharaman K."/>
            <person name="Lane K.R."/>
            <person name="Thomas B.C."/>
            <person name="Pan C."/>
            <person name="Northen T.R."/>
            <person name="Banfield J.F."/>
        </authorList>
    </citation>
    <scope>NUCLEOTIDE SEQUENCE [LARGE SCALE GENOMIC DNA]</scope>
    <source>
        <strain evidence="1">WS_10</strain>
    </source>
</reference>
<dbReference type="Proteomes" id="UP000319836">
    <property type="component" value="Unassembled WGS sequence"/>
</dbReference>
<evidence type="ECO:0008006" key="3">
    <source>
        <dbReference type="Google" id="ProtNLM"/>
    </source>
</evidence>
<dbReference type="EMBL" id="VBPA01000199">
    <property type="protein sequence ID" value="TMQ70507.1"/>
    <property type="molecule type" value="Genomic_DNA"/>
</dbReference>
<sequence>MGLVRTSAGAEGRPATSEPVWFESNLRQLYPSRTDLCLVTYTQTSEPPGIVLTLRNDVEHFSHYRYTIRRDSLAAERPRESRTGSIAATFDRQNPRAQRMVVVIEAVASGRAGKPHSIELAYHPRELYVGARQKAPSWIVVEASDLSLCGSSVEDWIVEPSSAESRDYARRRWGGLIKPLRGDHQKAEAIARDLVRALRHHAGIPSSAMRDASPFEQLARAESGRDRVWCANYADIFSAACNGLGIPVRKIDMQYVWSSRDKTNFEIAEGHRTTERFDRELNRWVWMDLTFDIWEAELDGEPLNMAELVQALNDERRRDRLRLVEYDPLRDTERIVPVKGSRCGKDLMKFFRSDQRYQYARKASGP</sequence>
<organism evidence="1 2">
    <name type="scientific">Eiseniibacteriota bacterium</name>
    <dbReference type="NCBI Taxonomy" id="2212470"/>
    <lineage>
        <taxon>Bacteria</taxon>
        <taxon>Candidatus Eiseniibacteriota</taxon>
    </lineage>
</organism>
<dbReference type="AlphaFoldDB" id="A0A538U3P0"/>